<keyword evidence="3" id="KW-1185">Reference proteome</keyword>
<feature type="region of interest" description="Disordered" evidence="1">
    <location>
        <begin position="19"/>
        <end position="67"/>
    </location>
</feature>
<organism evidence="2 3">
    <name type="scientific">Nocardiopsis rhodophaea</name>
    <dbReference type="NCBI Taxonomy" id="280238"/>
    <lineage>
        <taxon>Bacteria</taxon>
        <taxon>Bacillati</taxon>
        <taxon>Actinomycetota</taxon>
        <taxon>Actinomycetes</taxon>
        <taxon>Streptosporangiales</taxon>
        <taxon>Nocardiopsidaceae</taxon>
        <taxon>Nocardiopsis</taxon>
    </lineage>
</organism>
<accession>A0ABN2TIR9</accession>
<dbReference type="EMBL" id="BAAAPC010000022">
    <property type="protein sequence ID" value="GAA2011078.1"/>
    <property type="molecule type" value="Genomic_DNA"/>
</dbReference>
<dbReference type="Proteomes" id="UP001501585">
    <property type="component" value="Unassembled WGS sequence"/>
</dbReference>
<protein>
    <submittedName>
        <fullName evidence="2">Uncharacterized protein</fullName>
    </submittedName>
</protein>
<evidence type="ECO:0000256" key="1">
    <source>
        <dbReference type="SAM" id="MobiDB-lite"/>
    </source>
</evidence>
<reference evidence="2 3" key="1">
    <citation type="journal article" date="2019" name="Int. J. Syst. Evol. Microbiol.">
        <title>The Global Catalogue of Microorganisms (GCM) 10K type strain sequencing project: providing services to taxonomists for standard genome sequencing and annotation.</title>
        <authorList>
            <consortium name="The Broad Institute Genomics Platform"/>
            <consortium name="The Broad Institute Genome Sequencing Center for Infectious Disease"/>
            <person name="Wu L."/>
            <person name="Ma J."/>
        </authorList>
    </citation>
    <scope>NUCLEOTIDE SEQUENCE [LARGE SCALE GENOMIC DNA]</scope>
    <source>
        <strain evidence="2 3">JCM 15313</strain>
    </source>
</reference>
<gene>
    <name evidence="2" type="ORF">GCM10009799_44090</name>
</gene>
<name>A0ABN2TIR9_9ACTN</name>
<proteinExistence type="predicted"/>
<evidence type="ECO:0000313" key="2">
    <source>
        <dbReference type="EMBL" id="GAA2011078.1"/>
    </source>
</evidence>
<comment type="caution">
    <text evidence="2">The sequence shown here is derived from an EMBL/GenBank/DDBJ whole genome shotgun (WGS) entry which is preliminary data.</text>
</comment>
<evidence type="ECO:0000313" key="3">
    <source>
        <dbReference type="Proteomes" id="UP001501585"/>
    </source>
</evidence>
<sequence>MIIVMTAFWNHPASTIRRAPSRNAPTDIHSPIFTPDTADLPSEKIPANPNVSSGPRRWAATRSTAGI</sequence>